<comment type="function">
    <text evidence="3">Involved in the oxidation of myo-inositol (MI) to 2-keto-myo-inositol (2KMI or 2-inosose).</text>
</comment>
<dbReference type="InterPro" id="IPR023794">
    <property type="entry name" value="MI/DCI_dehydrogenase"/>
</dbReference>
<dbReference type="Pfam" id="PF22725">
    <property type="entry name" value="GFO_IDH_MocA_C3"/>
    <property type="match status" value="1"/>
</dbReference>
<dbReference type="Proteomes" id="UP000188324">
    <property type="component" value="Chromosome"/>
</dbReference>
<gene>
    <name evidence="3" type="primary">iolG</name>
    <name evidence="6" type="ORF">RPIT_03310</name>
</gene>
<dbReference type="AlphaFoldDB" id="A0A1Q2CCW6"/>
<keyword evidence="1 3" id="KW-0560">Oxidoreductase</keyword>
<accession>A0A1Q2CCW6</accession>
<dbReference type="InterPro" id="IPR055170">
    <property type="entry name" value="GFO_IDH_MocA-like_dom"/>
</dbReference>
<reference evidence="6 7" key="1">
    <citation type="journal article" date="2016" name="Int. J. Syst. Evol. Microbiol.">
        <title>Tessaracoccus flavus sp. nov., isolated from the drainage system of a lindane-producing factory.</title>
        <authorList>
            <person name="Kumari R."/>
            <person name="Singh P."/>
            <person name="Schumann P."/>
            <person name="Lal R."/>
        </authorList>
    </citation>
    <scope>NUCLEOTIDE SEQUENCE [LARGE SCALE GENOMIC DNA]</scope>
    <source>
        <strain evidence="6 7">RP1T</strain>
    </source>
</reference>
<dbReference type="EC" id="1.1.1.18" evidence="3"/>
<evidence type="ECO:0000256" key="2">
    <source>
        <dbReference type="ARBA" id="ARBA00023027"/>
    </source>
</evidence>
<dbReference type="PANTHER" id="PTHR43593:SF1">
    <property type="entry name" value="INOSITOL 2-DEHYDROGENASE"/>
    <property type="match status" value="1"/>
</dbReference>
<dbReference type="OrthoDB" id="256869at2"/>
<proteinExistence type="inferred from homology"/>
<dbReference type="HAMAP" id="MF_01671">
    <property type="entry name" value="IolG"/>
    <property type="match status" value="1"/>
</dbReference>
<protein>
    <recommendedName>
        <fullName evidence="3">Inositol 2-dehydrogenase</fullName>
        <ecNumber evidence="3">1.1.1.18</ecNumber>
    </recommendedName>
    <alternativeName>
        <fullName evidence="3">Myo-inositol 2-dehydrogenase</fullName>
        <shortName evidence="3">MI 2-dehydrogenase</shortName>
    </alternativeName>
</protein>
<evidence type="ECO:0000313" key="7">
    <source>
        <dbReference type="Proteomes" id="UP000188324"/>
    </source>
</evidence>
<evidence type="ECO:0000256" key="3">
    <source>
        <dbReference type="HAMAP-Rule" id="MF_01671"/>
    </source>
</evidence>
<evidence type="ECO:0000259" key="5">
    <source>
        <dbReference type="Pfam" id="PF22725"/>
    </source>
</evidence>
<dbReference type="RefSeq" id="WP_077340602.1">
    <property type="nucleotide sequence ID" value="NZ_CP019605.1"/>
</dbReference>
<dbReference type="STRING" id="1610493.RPIT_03310"/>
<evidence type="ECO:0000256" key="1">
    <source>
        <dbReference type="ARBA" id="ARBA00023002"/>
    </source>
</evidence>
<sequence length="334" mass="36692">MTLRIGMIGPGGMGRAHIERIHSVISGGRVVGVSDVNADNARAVAEQIGGTAFDSSTDLINSPDIDAIMITSHGPAHEPDVIAAIEAGKYVFCEKPLAPTAEACVRIMEAEQKAGRKLVTVGFMRRFDASYREMKQIIDDGEIGEPLMVNCAHRNPTVPEFYTWDMAINDTAIHEIDTMRWLLGEEFVSARVDKPKKTSLRFEHLQDPLVLILYTESGVRVSDEVFVNCQYGYDIQCEVVAETGAVRLSDQELVQRADKLGRRNRLTMDHNQRFGGAFVTEVQEWITAVTEDRHTGSSSWDGYAAAVVCDAGVQALTADGEVPISMMDKPALYA</sequence>
<dbReference type="Gene3D" id="3.40.50.720">
    <property type="entry name" value="NAD(P)-binding Rossmann-like Domain"/>
    <property type="match status" value="1"/>
</dbReference>
<organism evidence="6 7">
    <name type="scientific">Tessaracoccus flavus</name>
    <dbReference type="NCBI Taxonomy" id="1610493"/>
    <lineage>
        <taxon>Bacteria</taxon>
        <taxon>Bacillati</taxon>
        <taxon>Actinomycetota</taxon>
        <taxon>Actinomycetes</taxon>
        <taxon>Propionibacteriales</taxon>
        <taxon>Propionibacteriaceae</taxon>
        <taxon>Tessaracoccus</taxon>
    </lineage>
</organism>
<dbReference type="Pfam" id="PF01408">
    <property type="entry name" value="GFO_IDH_MocA"/>
    <property type="match status" value="1"/>
</dbReference>
<comment type="subunit">
    <text evidence="3">Homotetramer.</text>
</comment>
<feature type="domain" description="GFO/IDH/MocA-like oxidoreductase" evidence="5">
    <location>
        <begin position="131"/>
        <end position="246"/>
    </location>
</feature>
<keyword evidence="7" id="KW-1185">Reference proteome</keyword>
<dbReference type="KEGG" id="tfl:RPIT_03310"/>
<dbReference type="InterPro" id="IPR036291">
    <property type="entry name" value="NAD(P)-bd_dom_sf"/>
</dbReference>
<evidence type="ECO:0000313" key="6">
    <source>
        <dbReference type="EMBL" id="AQP43962.1"/>
    </source>
</evidence>
<evidence type="ECO:0000259" key="4">
    <source>
        <dbReference type="Pfam" id="PF01408"/>
    </source>
</evidence>
<dbReference type="EMBL" id="CP019605">
    <property type="protein sequence ID" value="AQP43962.1"/>
    <property type="molecule type" value="Genomic_DNA"/>
</dbReference>
<dbReference type="InterPro" id="IPR000683">
    <property type="entry name" value="Gfo/Idh/MocA-like_OxRdtase_N"/>
</dbReference>
<feature type="domain" description="Gfo/Idh/MocA-like oxidoreductase N-terminal" evidence="4">
    <location>
        <begin position="3"/>
        <end position="123"/>
    </location>
</feature>
<dbReference type="SUPFAM" id="SSF51735">
    <property type="entry name" value="NAD(P)-binding Rossmann-fold domains"/>
    <property type="match status" value="1"/>
</dbReference>
<dbReference type="PANTHER" id="PTHR43593">
    <property type="match status" value="1"/>
</dbReference>
<dbReference type="Gene3D" id="3.30.360.10">
    <property type="entry name" value="Dihydrodipicolinate Reductase, domain 2"/>
    <property type="match status" value="1"/>
</dbReference>
<keyword evidence="2 3" id="KW-0520">NAD</keyword>
<dbReference type="GO" id="GO:0000166">
    <property type="term" value="F:nucleotide binding"/>
    <property type="evidence" value="ECO:0007669"/>
    <property type="project" value="InterPro"/>
</dbReference>
<name>A0A1Q2CCW6_9ACTN</name>
<dbReference type="GO" id="GO:0050112">
    <property type="term" value="F:inositol 2-dehydrogenase (NAD+) activity"/>
    <property type="evidence" value="ECO:0007669"/>
    <property type="project" value="UniProtKB-UniRule"/>
</dbReference>
<comment type="catalytic activity">
    <reaction evidence="3">
        <text>myo-inositol + NAD(+) = scyllo-inosose + NADH + H(+)</text>
        <dbReference type="Rhea" id="RHEA:16949"/>
        <dbReference type="ChEBI" id="CHEBI:15378"/>
        <dbReference type="ChEBI" id="CHEBI:17268"/>
        <dbReference type="ChEBI" id="CHEBI:17811"/>
        <dbReference type="ChEBI" id="CHEBI:57540"/>
        <dbReference type="ChEBI" id="CHEBI:57945"/>
        <dbReference type="EC" id="1.1.1.18"/>
    </reaction>
</comment>
<dbReference type="GO" id="GO:0019310">
    <property type="term" value="P:inositol catabolic process"/>
    <property type="evidence" value="ECO:0007669"/>
    <property type="project" value="UniProtKB-UniRule"/>
</dbReference>
<dbReference type="InterPro" id="IPR050424">
    <property type="entry name" value="Gfo-Idh-MocA_inositol_DH"/>
</dbReference>
<dbReference type="SUPFAM" id="SSF55347">
    <property type="entry name" value="Glyceraldehyde-3-phosphate dehydrogenase-like, C-terminal domain"/>
    <property type="match status" value="1"/>
</dbReference>
<comment type="similarity">
    <text evidence="3">Belongs to the Gfo/Idh/MocA family.</text>
</comment>